<comment type="caution">
    <text evidence="1">The sequence shown here is derived from an EMBL/GenBank/DDBJ whole genome shotgun (WGS) entry which is preliminary data.</text>
</comment>
<evidence type="ECO:0000313" key="1">
    <source>
        <dbReference type="EMBL" id="KAK7248208.1"/>
    </source>
</evidence>
<dbReference type="PIRSF" id="PIRSF000216">
    <property type="entry name" value="NADH_DH_24kDa"/>
    <property type="match status" value="1"/>
</dbReference>
<dbReference type="GO" id="GO:0008137">
    <property type="term" value="F:NADH dehydrogenase (ubiquinone) activity"/>
    <property type="evidence" value="ECO:0007669"/>
    <property type="project" value="UniProtKB-ARBA"/>
</dbReference>
<dbReference type="GO" id="GO:0003954">
    <property type="term" value="F:NADH dehydrogenase activity"/>
    <property type="evidence" value="ECO:0007669"/>
    <property type="project" value="TreeGrafter"/>
</dbReference>
<dbReference type="SUPFAM" id="SSF52833">
    <property type="entry name" value="Thioredoxin-like"/>
    <property type="match status" value="1"/>
</dbReference>
<dbReference type="CDD" id="cd03064">
    <property type="entry name" value="TRX_Fd_NuoE"/>
    <property type="match status" value="1"/>
</dbReference>
<accession>A0ABR1G4V3</accession>
<dbReference type="GO" id="GO:0005743">
    <property type="term" value="C:mitochondrial inner membrane"/>
    <property type="evidence" value="ECO:0007669"/>
    <property type="project" value="UniProtKB-ARBA"/>
</dbReference>
<dbReference type="GO" id="GO:0051537">
    <property type="term" value="F:2 iron, 2 sulfur cluster binding"/>
    <property type="evidence" value="ECO:0007669"/>
    <property type="project" value="UniProtKB-KW"/>
</dbReference>
<dbReference type="NCBIfam" id="TIGR01958">
    <property type="entry name" value="nuoE_fam"/>
    <property type="match status" value="1"/>
</dbReference>
<dbReference type="GO" id="GO:0046872">
    <property type="term" value="F:metal ion binding"/>
    <property type="evidence" value="ECO:0007669"/>
    <property type="project" value="UniProtKB-KW"/>
</dbReference>
<dbReference type="Gene3D" id="3.40.30.10">
    <property type="entry name" value="Glutaredoxin"/>
    <property type="match status" value="1"/>
</dbReference>
<dbReference type="InterPro" id="IPR036249">
    <property type="entry name" value="Thioredoxin-like_sf"/>
</dbReference>
<protein>
    <submittedName>
        <fullName evidence="1">Quinone-specific NADH dehydrogenase</fullName>
    </submittedName>
</protein>
<dbReference type="KEGG" id="aaf:AURANDRAFT_59800"/>
<dbReference type="EMBL" id="JBBJCI010000119">
    <property type="protein sequence ID" value="KAK7248208.1"/>
    <property type="molecule type" value="Genomic_DNA"/>
</dbReference>
<gene>
    <name evidence="1" type="primary">Ndufv2</name>
    <name evidence="1" type="ORF">SO694_00081111</name>
</gene>
<dbReference type="Gene3D" id="1.10.10.1590">
    <property type="entry name" value="NADH-quinone oxidoreductase subunit E"/>
    <property type="match status" value="1"/>
</dbReference>
<dbReference type="GO" id="GO:1902494">
    <property type="term" value="C:catalytic complex"/>
    <property type="evidence" value="ECO:0007669"/>
    <property type="project" value="UniProtKB-ARBA"/>
</dbReference>
<dbReference type="GO" id="GO:0098796">
    <property type="term" value="C:membrane protein complex"/>
    <property type="evidence" value="ECO:0007669"/>
    <property type="project" value="UniProtKB-ARBA"/>
</dbReference>
<dbReference type="Proteomes" id="UP001363151">
    <property type="component" value="Unassembled WGS sequence"/>
</dbReference>
<organism evidence="1 2">
    <name type="scientific">Aureococcus anophagefferens</name>
    <name type="common">Harmful bloom alga</name>
    <dbReference type="NCBI Taxonomy" id="44056"/>
    <lineage>
        <taxon>Eukaryota</taxon>
        <taxon>Sar</taxon>
        <taxon>Stramenopiles</taxon>
        <taxon>Ochrophyta</taxon>
        <taxon>Pelagophyceae</taxon>
        <taxon>Pelagomonadales</taxon>
        <taxon>Pelagomonadaceae</taxon>
        <taxon>Aureococcus</taxon>
    </lineage>
</organism>
<dbReference type="InterPro" id="IPR041921">
    <property type="entry name" value="NuoE_N"/>
</dbReference>
<dbReference type="InterPro" id="IPR002023">
    <property type="entry name" value="NuoE-like"/>
</dbReference>
<reference evidence="1 2" key="1">
    <citation type="submission" date="2024-03" db="EMBL/GenBank/DDBJ databases">
        <title>Aureococcus anophagefferens CCMP1851 and Kratosvirus quantuckense: Draft genome of a second virus-susceptible host strain in the model system.</title>
        <authorList>
            <person name="Chase E."/>
            <person name="Truchon A.R."/>
            <person name="Schepens W."/>
            <person name="Wilhelm S.W."/>
        </authorList>
    </citation>
    <scope>NUCLEOTIDE SEQUENCE [LARGE SCALE GENOMIC DNA]</scope>
    <source>
        <strain evidence="1 2">CCMP1851</strain>
    </source>
</reference>
<sequence length="265" mass="28587">MFGLRRLPRALARPSGVARAGGPGVRPLSNFHPLAQHVNTGDNTKETTFDFSPDNHLRAEHILGKYPANYKMSGIIPLLDLAQRQSGGWLPLAAMDKVAKYVGCAPMRVYEVATFYTMFNREQVGTYFIQLCGTTPCMVCGSEAIKKSIEDHLGIKEGETSKDGLFTLREVECLGACANAPMIQMNDDYYECLTPDSMVALLEACKKGEPHAMGRWGSLPMNGQVSCEGPAGKTSLASAPGPQPVRAEGFAGDVDPASVKAHMGY</sequence>
<proteinExistence type="predicted"/>
<dbReference type="PANTHER" id="PTHR10371:SF3">
    <property type="entry name" value="NADH DEHYDROGENASE [UBIQUINONE] FLAVOPROTEIN 2, MITOCHONDRIAL"/>
    <property type="match status" value="1"/>
</dbReference>
<evidence type="ECO:0000313" key="2">
    <source>
        <dbReference type="Proteomes" id="UP001363151"/>
    </source>
</evidence>
<keyword evidence="2" id="KW-1185">Reference proteome</keyword>
<dbReference type="InterPro" id="IPR042128">
    <property type="entry name" value="NuoE_dom"/>
</dbReference>
<dbReference type="GO" id="GO:0006120">
    <property type="term" value="P:mitochondrial electron transport, NADH to ubiquinone"/>
    <property type="evidence" value="ECO:0007669"/>
    <property type="project" value="UniProtKB-ARBA"/>
</dbReference>
<name>A0ABR1G4V3_AURAN</name>
<dbReference type="Pfam" id="PF01257">
    <property type="entry name" value="2Fe-2S_thioredx"/>
    <property type="match status" value="1"/>
</dbReference>
<dbReference type="PROSITE" id="PS01099">
    <property type="entry name" value="COMPLEX1_24K"/>
    <property type="match status" value="1"/>
</dbReference>
<dbReference type="PANTHER" id="PTHR10371">
    <property type="entry name" value="NADH DEHYDROGENASE UBIQUINONE FLAVOPROTEIN 2, MITOCHONDRIAL"/>
    <property type="match status" value="1"/>
</dbReference>